<gene>
    <name evidence="1" type="ORF">M136_3886</name>
</gene>
<evidence type="ECO:0000313" key="2">
    <source>
        <dbReference type="Proteomes" id="UP000022082"/>
    </source>
</evidence>
<sequence>MIYSYFRAQYFNLQKLYFNVTLKFVFRLQIANSLNAKDLLFADKNKAIGKWP</sequence>
<reference evidence="1 2" key="1">
    <citation type="submission" date="2014-02" db="EMBL/GenBank/DDBJ databases">
        <authorList>
            <person name="Sears C."/>
            <person name="Carroll K."/>
            <person name="Sack B.R."/>
            <person name="Qadri F."/>
            <person name="Myers L.L."/>
            <person name="Chung G.-T."/>
            <person name="Escheverria P."/>
            <person name="Fraser C.M."/>
            <person name="Sadzewicz L."/>
            <person name="Shefchek K.A."/>
            <person name="Tallon L."/>
            <person name="Das S.P."/>
            <person name="Daugherty S."/>
            <person name="Mongodin E.F."/>
        </authorList>
    </citation>
    <scope>NUCLEOTIDE SEQUENCE [LARGE SCALE GENOMIC DNA]</scope>
    <source>
        <strain evidence="1 2">S36L11</strain>
    </source>
</reference>
<proteinExistence type="predicted"/>
<evidence type="ECO:0000313" key="1">
    <source>
        <dbReference type="EMBL" id="EXZ26898.1"/>
    </source>
</evidence>
<dbReference type="PATRIC" id="fig|1339327.3.peg.4415"/>
<dbReference type="Proteomes" id="UP000022082">
    <property type="component" value="Unassembled WGS sequence"/>
</dbReference>
<organism evidence="1 2">
    <name type="scientific">Bacteroides fragilis str. S36L11</name>
    <dbReference type="NCBI Taxonomy" id="1339327"/>
    <lineage>
        <taxon>Bacteria</taxon>
        <taxon>Pseudomonadati</taxon>
        <taxon>Bacteroidota</taxon>
        <taxon>Bacteroidia</taxon>
        <taxon>Bacteroidales</taxon>
        <taxon>Bacteroidaceae</taxon>
        <taxon>Bacteroides</taxon>
    </lineage>
</organism>
<accession>A0A015X5A8</accession>
<comment type="caution">
    <text evidence="1">The sequence shown here is derived from an EMBL/GenBank/DDBJ whole genome shotgun (WGS) entry which is preliminary data.</text>
</comment>
<name>A0A015X5A8_BACFG</name>
<dbReference type="EMBL" id="JGDJ01000264">
    <property type="protein sequence ID" value="EXZ26898.1"/>
    <property type="molecule type" value="Genomic_DNA"/>
</dbReference>
<dbReference type="AlphaFoldDB" id="A0A015X5A8"/>
<protein>
    <submittedName>
        <fullName evidence="1">Uncharacterized protein</fullName>
    </submittedName>
</protein>